<evidence type="ECO:0000313" key="7">
    <source>
        <dbReference type="Ensembl" id="ENSNGAP00000016367.1"/>
    </source>
</evidence>
<proteinExistence type="predicted"/>
<dbReference type="InterPro" id="IPR051755">
    <property type="entry name" value="Ig-like_CS_Receptor"/>
</dbReference>
<reference evidence="7" key="2">
    <citation type="submission" date="2025-09" db="UniProtKB">
        <authorList>
            <consortium name="Ensembl"/>
        </authorList>
    </citation>
    <scope>IDENTIFICATION</scope>
</reference>
<dbReference type="PROSITE" id="PS50835">
    <property type="entry name" value="IG_LIKE"/>
    <property type="match status" value="1"/>
</dbReference>
<keyword evidence="2" id="KW-1015">Disulfide bond</keyword>
<evidence type="ECO:0000256" key="4">
    <source>
        <dbReference type="ARBA" id="ARBA00023319"/>
    </source>
</evidence>
<keyword evidence="8" id="KW-1185">Reference proteome</keyword>
<protein>
    <submittedName>
        <fullName evidence="7">Signal-regulatory protein beta-1-like</fullName>
    </submittedName>
</protein>
<keyword evidence="1" id="KW-0732">Signal</keyword>
<evidence type="ECO:0000259" key="6">
    <source>
        <dbReference type="PROSITE" id="PS50835"/>
    </source>
</evidence>
<dbReference type="Proteomes" id="UP000694381">
    <property type="component" value="Unassembled WGS sequence"/>
</dbReference>
<dbReference type="InterPro" id="IPR013106">
    <property type="entry name" value="Ig_V-set"/>
</dbReference>
<organism evidence="7 8">
    <name type="scientific">Nannospalax galili</name>
    <name type="common">Northern Israeli blind subterranean mole rat</name>
    <name type="synonym">Spalax galili</name>
    <dbReference type="NCBI Taxonomy" id="1026970"/>
    <lineage>
        <taxon>Eukaryota</taxon>
        <taxon>Metazoa</taxon>
        <taxon>Chordata</taxon>
        <taxon>Craniata</taxon>
        <taxon>Vertebrata</taxon>
        <taxon>Euteleostomi</taxon>
        <taxon>Mammalia</taxon>
        <taxon>Eutheria</taxon>
        <taxon>Euarchontoglires</taxon>
        <taxon>Glires</taxon>
        <taxon>Rodentia</taxon>
        <taxon>Myomorpha</taxon>
        <taxon>Muroidea</taxon>
        <taxon>Spalacidae</taxon>
        <taxon>Spalacinae</taxon>
        <taxon>Nannospalax</taxon>
    </lineage>
</organism>
<dbReference type="Ensembl" id="ENSNGAT00000021982.1">
    <property type="protein sequence ID" value="ENSNGAP00000016367.1"/>
    <property type="gene ID" value="ENSNGAG00000017113.1"/>
</dbReference>
<feature type="domain" description="Ig-like" evidence="6">
    <location>
        <begin position="3"/>
        <end position="94"/>
    </location>
</feature>
<dbReference type="FunFam" id="2.60.40.10:FF:000295">
    <property type="entry name" value="Tyrosine-protein phosphatase non-receptor type substrate 1"/>
    <property type="match status" value="1"/>
</dbReference>
<sequence>TAAQVYLKVFQPEKSVSVAAGEKVTLNCTVTSVLPVGPIEWFKGVGRSQETIYRFTGEHFPRVTNVSDVSKRNNLDFTIRISDVTLTVAGTYYCVKFQKIASGNKKIQSGGGTELSIRELQASHTATVLTAVFLGPKMLLVIGISAICIHEKQKA</sequence>
<keyword evidence="5" id="KW-0472">Membrane</keyword>
<accession>A0A8C6RB11</accession>
<feature type="transmembrane region" description="Helical" evidence="5">
    <location>
        <begin position="128"/>
        <end position="149"/>
    </location>
</feature>
<dbReference type="SUPFAM" id="SSF48726">
    <property type="entry name" value="Immunoglobulin"/>
    <property type="match status" value="1"/>
</dbReference>
<evidence type="ECO:0000256" key="5">
    <source>
        <dbReference type="SAM" id="Phobius"/>
    </source>
</evidence>
<keyword evidence="3" id="KW-0325">Glycoprotein</keyword>
<dbReference type="InterPro" id="IPR007110">
    <property type="entry name" value="Ig-like_dom"/>
</dbReference>
<dbReference type="Pfam" id="PF07686">
    <property type="entry name" value="V-set"/>
    <property type="match status" value="1"/>
</dbReference>
<keyword evidence="5" id="KW-1133">Transmembrane helix</keyword>
<dbReference type="InterPro" id="IPR013783">
    <property type="entry name" value="Ig-like_fold"/>
</dbReference>
<reference evidence="7" key="1">
    <citation type="submission" date="2025-08" db="UniProtKB">
        <authorList>
            <consortium name="Ensembl"/>
        </authorList>
    </citation>
    <scope>IDENTIFICATION</scope>
</reference>
<evidence type="ECO:0000256" key="3">
    <source>
        <dbReference type="ARBA" id="ARBA00023180"/>
    </source>
</evidence>
<name>A0A8C6RB11_NANGA</name>
<evidence type="ECO:0000256" key="2">
    <source>
        <dbReference type="ARBA" id="ARBA00023157"/>
    </source>
</evidence>
<dbReference type="InterPro" id="IPR036179">
    <property type="entry name" value="Ig-like_dom_sf"/>
</dbReference>
<dbReference type="GeneTree" id="ENSGT00960000186656"/>
<dbReference type="SMART" id="SM00409">
    <property type="entry name" value="IG"/>
    <property type="match status" value="1"/>
</dbReference>
<evidence type="ECO:0000313" key="8">
    <source>
        <dbReference type="Proteomes" id="UP000694381"/>
    </source>
</evidence>
<dbReference type="PANTHER" id="PTHR19971">
    <property type="entry name" value="SIGNAL-REGULATORY PROTEIN BETA"/>
    <property type="match status" value="1"/>
</dbReference>
<dbReference type="Gene3D" id="2.60.40.10">
    <property type="entry name" value="Immunoglobulins"/>
    <property type="match status" value="1"/>
</dbReference>
<dbReference type="AlphaFoldDB" id="A0A8C6RB11"/>
<evidence type="ECO:0000256" key="1">
    <source>
        <dbReference type="ARBA" id="ARBA00022729"/>
    </source>
</evidence>
<gene>
    <name evidence="7" type="primary">LOC103731156</name>
</gene>
<keyword evidence="4" id="KW-0393">Immunoglobulin domain</keyword>
<dbReference type="InterPro" id="IPR003599">
    <property type="entry name" value="Ig_sub"/>
</dbReference>
<keyword evidence="5" id="KW-0812">Transmembrane</keyword>